<dbReference type="EMBL" id="MLJI01000001">
    <property type="protein sequence ID" value="ORM94433.1"/>
    <property type="molecule type" value="Genomic_DNA"/>
</dbReference>
<dbReference type="Gene3D" id="3.40.50.1820">
    <property type="entry name" value="alpha/beta hydrolase"/>
    <property type="match status" value="1"/>
</dbReference>
<feature type="domain" description="Phospholipase/carboxylesterase/thioesterase" evidence="3">
    <location>
        <begin position="6"/>
        <end position="208"/>
    </location>
</feature>
<dbReference type="PANTHER" id="PTHR10655">
    <property type="entry name" value="LYSOPHOSPHOLIPASE-RELATED"/>
    <property type="match status" value="1"/>
</dbReference>
<dbReference type="AlphaFoldDB" id="A0A1X1EX24"/>
<dbReference type="STRING" id="55209.HA50_14165"/>
<dbReference type="GO" id="GO:0016787">
    <property type="term" value="F:hydrolase activity"/>
    <property type="evidence" value="ECO:0007669"/>
    <property type="project" value="UniProtKB-KW"/>
</dbReference>
<comment type="caution">
    <text evidence="4">The sequence shown here is derived from an EMBL/GenBank/DDBJ whole genome shotgun (WGS) entry which is preliminary data.</text>
</comment>
<dbReference type="Proteomes" id="UP000193749">
    <property type="component" value="Unassembled WGS sequence"/>
</dbReference>
<dbReference type="InterPro" id="IPR003140">
    <property type="entry name" value="PLipase/COase/thioEstase"/>
</dbReference>
<dbReference type="OrthoDB" id="9801763at2"/>
<sequence>MALHYVIVQQPSTDPAQLFLLYHGVNDNPESMAQIGSWFARAFPEAQVVAVGAPLPGSVPQGRKWFAEIPAHDRSEQQGVNAAMPEFVESVRHWQQQSGVRPEATALIGFSQGSTMVLEGVKAQPDLAGRVVAFSGRYATLPERASTRTTIHLIHGDYDDQIPMQHAEEAAQRLTALGGDVTLDIVEDLPHAIDHRSMELALNHLRYTVPKRYFDEALSGAKPGDDDVVMMV</sequence>
<dbReference type="NCBIfam" id="NF008525">
    <property type="entry name" value="PRK11460.1"/>
    <property type="match status" value="1"/>
</dbReference>
<proteinExistence type="inferred from homology"/>
<evidence type="ECO:0000313" key="5">
    <source>
        <dbReference type="Proteomes" id="UP000193749"/>
    </source>
</evidence>
<keyword evidence="2" id="KW-0378">Hydrolase</keyword>
<accession>A0A1X1EX24</accession>
<dbReference type="SUPFAM" id="SSF53474">
    <property type="entry name" value="alpha/beta-Hydrolases"/>
    <property type="match status" value="1"/>
</dbReference>
<name>A0A1X1EX24_PANCY</name>
<evidence type="ECO:0000256" key="1">
    <source>
        <dbReference type="ARBA" id="ARBA00006499"/>
    </source>
</evidence>
<dbReference type="InterPro" id="IPR029058">
    <property type="entry name" value="AB_hydrolase_fold"/>
</dbReference>
<organism evidence="4 5">
    <name type="scientific">Pantoea cypripedii</name>
    <name type="common">Pectobacterium cypripedii</name>
    <name type="synonym">Erwinia cypripedii</name>
    <dbReference type="NCBI Taxonomy" id="55209"/>
    <lineage>
        <taxon>Bacteria</taxon>
        <taxon>Pseudomonadati</taxon>
        <taxon>Pseudomonadota</taxon>
        <taxon>Gammaproteobacteria</taxon>
        <taxon>Enterobacterales</taxon>
        <taxon>Erwiniaceae</taxon>
        <taxon>Pantoea</taxon>
    </lineage>
</organism>
<dbReference type="PANTHER" id="PTHR10655:SF17">
    <property type="entry name" value="LYSOPHOSPHOLIPASE-LIKE PROTEIN 1"/>
    <property type="match status" value="1"/>
</dbReference>
<dbReference type="InterPro" id="IPR050565">
    <property type="entry name" value="LYPA1-2/EST-like"/>
</dbReference>
<dbReference type="Pfam" id="PF02230">
    <property type="entry name" value="Abhydrolase_2"/>
    <property type="match status" value="1"/>
</dbReference>
<evidence type="ECO:0000313" key="4">
    <source>
        <dbReference type="EMBL" id="ORM94433.1"/>
    </source>
</evidence>
<comment type="similarity">
    <text evidence="1">Belongs to the AB hydrolase superfamily. AB hydrolase 2 family.</text>
</comment>
<protein>
    <submittedName>
        <fullName evidence="4">Esterase</fullName>
    </submittedName>
</protein>
<reference evidence="4 5" key="1">
    <citation type="journal article" date="2017" name="Antonie Van Leeuwenhoek">
        <title>Phylogenomic resolution of the bacterial genus Pantoea and its relationship with Erwinia and Tatumella.</title>
        <authorList>
            <person name="Palmer M."/>
            <person name="Steenkamp E.T."/>
            <person name="Coetzee M.P."/>
            <person name="Chan W.Y."/>
            <person name="van Zyl E."/>
            <person name="De Maayer P."/>
            <person name="Coutinho T.A."/>
            <person name="Blom J."/>
            <person name="Smits T.H."/>
            <person name="Duffy B."/>
            <person name="Venter S.N."/>
        </authorList>
    </citation>
    <scope>NUCLEOTIDE SEQUENCE [LARGE SCALE GENOMIC DNA]</scope>
    <source>
        <strain evidence="4 5">LMG 2657</strain>
    </source>
</reference>
<evidence type="ECO:0000256" key="2">
    <source>
        <dbReference type="ARBA" id="ARBA00022801"/>
    </source>
</evidence>
<gene>
    <name evidence="4" type="ORF">HA50_14165</name>
</gene>
<dbReference type="RefSeq" id="WP_084876259.1">
    <property type="nucleotide sequence ID" value="NZ_JAGGMY010000001.1"/>
</dbReference>
<keyword evidence="5" id="KW-1185">Reference proteome</keyword>
<evidence type="ECO:0000259" key="3">
    <source>
        <dbReference type="Pfam" id="PF02230"/>
    </source>
</evidence>